<keyword evidence="3" id="KW-1185">Reference proteome</keyword>
<dbReference type="Proteomes" id="UP001056201">
    <property type="component" value="Chromosome 1"/>
</dbReference>
<reference evidence="2" key="1">
    <citation type="submission" date="2022-05" db="EMBL/GenBank/DDBJ databases">
        <title>An RpoN-dependent PEP-CTERM gene is involved in floc formation of an Aquincola tertiaricarbonis strain.</title>
        <authorList>
            <person name="Qiu D."/>
            <person name="Xia M."/>
        </authorList>
    </citation>
    <scope>NUCLEOTIDE SEQUENCE</scope>
    <source>
        <strain evidence="2">RN12</strain>
    </source>
</reference>
<proteinExistence type="predicted"/>
<evidence type="ECO:0000259" key="1">
    <source>
        <dbReference type="Pfam" id="PF14338"/>
    </source>
</evidence>
<dbReference type="InterPro" id="IPR025745">
    <property type="entry name" value="Mrr-like_N_dom"/>
</dbReference>
<accession>A0ABY4S274</accession>
<gene>
    <name evidence="2" type="ORF">MW290_00005</name>
</gene>
<dbReference type="RefSeq" id="WP_250195313.1">
    <property type="nucleotide sequence ID" value="NZ_CP097635.1"/>
</dbReference>
<protein>
    <recommendedName>
        <fullName evidence="1">Restriction system protein Mrr-like N-terminal domain-containing protein</fullName>
    </recommendedName>
</protein>
<evidence type="ECO:0000313" key="3">
    <source>
        <dbReference type="Proteomes" id="UP001056201"/>
    </source>
</evidence>
<dbReference type="EMBL" id="CP097635">
    <property type="protein sequence ID" value="URI07048.1"/>
    <property type="molecule type" value="Genomic_DNA"/>
</dbReference>
<organism evidence="2 3">
    <name type="scientific">Aquincola tertiaricarbonis</name>
    <dbReference type="NCBI Taxonomy" id="391953"/>
    <lineage>
        <taxon>Bacteria</taxon>
        <taxon>Pseudomonadati</taxon>
        <taxon>Pseudomonadota</taxon>
        <taxon>Betaproteobacteria</taxon>
        <taxon>Burkholderiales</taxon>
        <taxon>Sphaerotilaceae</taxon>
        <taxon>Aquincola</taxon>
    </lineage>
</organism>
<name>A0ABY4S274_AQUTE</name>
<sequence>MLISATHHAALRALASAPDGALRRRDLLLAIEQAVPMDNWALEPTDASGGVRWRKIFGFSSVGMVKAGWVLKERGVWRITSEGRALLGTPFDGRAYMDELDRRYDAWKSSQITTTAGTPAAGASEDAEDGAAPVLEMPPEERIERVLAAAHEALAAELISTIKSCDPEFFGERPAAPP</sequence>
<evidence type="ECO:0000313" key="2">
    <source>
        <dbReference type="EMBL" id="URI07048.1"/>
    </source>
</evidence>
<feature type="domain" description="Restriction system protein Mrr-like N-terminal" evidence="1">
    <location>
        <begin position="11"/>
        <end position="87"/>
    </location>
</feature>
<dbReference type="Pfam" id="PF14338">
    <property type="entry name" value="Mrr_N"/>
    <property type="match status" value="1"/>
</dbReference>